<comment type="similarity">
    <text evidence="3">Belongs to the bacterial sugar transferase family.</text>
</comment>
<sequence>MQATIRSSKLRASIALVLADALMLTLVMVAAISMRAMTGTGSIPLDAWAPIVGAVILANAFGSLWRGIYPGYGMCAISELRSTFYTLTGVFAAVIAISFFTRGVLPYARSILLFAYVFSVPMLAVSRMAVRRLLSRKPWYGIPVIIVGEHGLAAKIVDSLRVNTHIGLRPMVIIEPDEEHADYGYHHSVPVIGGVDTIHPLARRFGVSHGIIALPHATSEQLAELLERSCQSLTNFTFVGEHVNPSVMWISNVQSDLLMSAEIEHRLRQPALRLKKRLFDLVVAVPLFLISLPFMLAIAVAIRLTSKGPILYRQKRVGYKGRHFDLIKFRTMVDNADGVLADMLERNPKMKEEYQRFHKLKVDPRITRIGQWLRKFSMDELPQLWNVLRGDMTLVGSRPVLPSEMQELGADARRMYMNMHQGTKPGLTGLWQVTVRANAEFDQRVHIDQYYIRNWSLFLDIHILLRTVGVVMTGRGGY</sequence>
<dbReference type="NCBIfam" id="TIGR03022">
    <property type="entry name" value="WbaP_sugtrans"/>
    <property type="match status" value="1"/>
</dbReference>
<feature type="domain" description="Bacterial sugar transferase" evidence="10">
    <location>
        <begin position="276"/>
        <end position="472"/>
    </location>
</feature>
<keyword evidence="5" id="KW-0808">Transferase</keyword>
<dbReference type="PANTHER" id="PTHR30576:SF4">
    <property type="entry name" value="UNDECAPRENYL-PHOSPHATE GALACTOSE PHOSPHOTRANSFERASE"/>
    <property type="match status" value="1"/>
</dbReference>
<feature type="transmembrane region" description="Helical" evidence="9">
    <location>
        <begin position="12"/>
        <end position="35"/>
    </location>
</feature>
<keyword evidence="7 9" id="KW-1133">Transmembrane helix</keyword>
<comment type="subcellular location">
    <subcellularLocation>
        <location evidence="2">Cell membrane</location>
    </subcellularLocation>
    <subcellularLocation>
        <location evidence="1">Membrane</location>
        <topology evidence="1">Multi-pass membrane protein</topology>
    </subcellularLocation>
</comment>
<proteinExistence type="inferred from homology"/>
<evidence type="ECO:0000256" key="2">
    <source>
        <dbReference type="ARBA" id="ARBA00004236"/>
    </source>
</evidence>
<dbReference type="Proteomes" id="UP000184233">
    <property type="component" value="Unassembled WGS sequence"/>
</dbReference>
<dbReference type="GO" id="GO:0016780">
    <property type="term" value="F:phosphotransferase activity, for other substituted phosphate groups"/>
    <property type="evidence" value="ECO:0007669"/>
    <property type="project" value="TreeGrafter"/>
</dbReference>
<evidence type="ECO:0000256" key="8">
    <source>
        <dbReference type="ARBA" id="ARBA00023136"/>
    </source>
</evidence>
<accession>A0A1M3L6S5</accession>
<evidence type="ECO:0000313" key="12">
    <source>
        <dbReference type="Proteomes" id="UP000184233"/>
    </source>
</evidence>
<dbReference type="NCBIfam" id="TIGR03025">
    <property type="entry name" value="EPS_sugtrans"/>
    <property type="match status" value="1"/>
</dbReference>
<feature type="transmembrane region" description="Helical" evidence="9">
    <location>
        <begin position="47"/>
        <end position="65"/>
    </location>
</feature>
<evidence type="ECO:0000256" key="3">
    <source>
        <dbReference type="ARBA" id="ARBA00006464"/>
    </source>
</evidence>
<evidence type="ECO:0000256" key="6">
    <source>
        <dbReference type="ARBA" id="ARBA00022692"/>
    </source>
</evidence>
<evidence type="ECO:0000256" key="4">
    <source>
        <dbReference type="ARBA" id="ARBA00022475"/>
    </source>
</evidence>
<evidence type="ECO:0000256" key="1">
    <source>
        <dbReference type="ARBA" id="ARBA00004141"/>
    </source>
</evidence>
<dbReference type="InterPro" id="IPR017472">
    <property type="entry name" value="Undecaprenyl-P_galact_Ptfrase"/>
</dbReference>
<feature type="transmembrane region" description="Helical" evidence="9">
    <location>
        <begin position="111"/>
        <end position="130"/>
    </location>
</feature>
<dbReference type="InterPro" id="IPR003362">
    <property type="entry name" value="Bact_transf"/>
</dbReference>
<dbReference type="EMBL" id="MKVH01000002">
    <property type="protein sequence ID" value="OJX61276.1"/>
    <property type="molecule type" value="Genomic_DNA"/>
</dbReference>
<dbReference type="STRING" id="1895771.BGO89_01470"/>
<dbReference type="InterPro" id="IPR017475">
    <property type="entry name" value="EPS_sugar_tfrase"/>
</dbReference>
<feature type="transmembrane region" description="Helical" evidence="9">
    <location>
        <begin position="278"/>
        <end position="302"/>
    </location>
</feature>
<dbReference type="Gene3D" id="3.40.50.720">
    <property type="entry name" value="NAD(P)-binding Rossmann-like Domain"/>
    <property type="match status" value="1"/>
</dbReference>
<keyword evidence="8 9" id="KW-0472">Membrane</keyword>
<evidence type="ECO:0000256" key="7">
    <source>
        <dbReference type="ARBA" id="ARBA00022989"/>
    </source>
</evidence>
<evidence type="ECO:0000256" key="9">
    <source>
        <dbReference type="SAM" id="Phobius"/>
    </source>
</evidence>
<organism evidence="11 12">
    <name type="scientific">Candidatus Kapaibacterium thiocyanatum</name>
    <dbReference type="NCBI Taxonomy" id="1895771"/>
    <lineage>
        <taxon>Bacteria</taxon>
        <taxon>Pseudomonadati</taxon>
        <taxon>Candidatus Kapaibacteriota</taxon>
        <taxon>Candidatus Kapaibacteriia</taxon>
        <taxon>Candidatus Kapaibacteriales</taxon>
        <taxon>Candidatus Kapaibacteriaceae</taxon>
        <taxon>Candidatus Kapaibacterium</taxon>
    </lineage>
</organism>
<feature type="transmembrane region" description="Helical" evidence="9">
    <location>
        <begin position="85"/>
        <end position="105"/>
    </location>
</feature>
<dbReference type="GO" id="GO:0005886">
    <property type="term" value="C:plasma membrane"/>
    <property type="evidence" value="ECO:0007669"/>
    <property type="project" value="UniProtKB-SubCell"/>
</dbReference>
<reference evidence="11 12" key="1">
    <citation type="submission" date="2016-09" db="EMBL/GenBank/DDBJ databases">
        <title>Genome-resolved meta-omics ties microbial dynamics to process performance in biotechnology for thiocyanate degradation.</title>
        <authorList>
            <person name="Kantor R.S."/>
            <person name="Huddy R.J."/>
            <person name="Iyer R."/>
            <person name="Thomas B.C."/>
            <person name="Brown C.T."/>
            <person name="Anantharaman K."/>
            <person name="Tringe S."/>
            <person name="Hettich R.L."/>
            <person name="Harrison S.T."/>
            <person name="Banfield J.F."/>
        </authorList>
    </citation>
    <scope>NUCLEOTIDE SEQUENCE [LARGE SCALE GENOMIC DNA]</scope>
    <source>
        <strain evidence="11">59-99</strain>
    </source>
</reference>
<evidence type="ECO:0000259" key="10">
    <source>
        <dbReference type="Pfam" id="PF02397"/>
    </source>
</evidence>
<name>A0A1M3L6S5_9BACT</name>
<protein>
    <recommendedName>
        <fullName evidence="10">Bacterial sugar transferase domain-containing protein</fullName>
    </recommendedName>
</protein>
<dbReference type="Pfam" id="PF02397">
    <property type="entry name" value="Bac_transf"/>
    <property type="match status" value="1"/>
</dbReference>
<evidence type="ECO:0000313" key="11">
    <source>
        <dbReference type="EMBL" id="OJX61276.1"/>
    </source>
</evidence>
<keyword evidence="6 9" id="KW-0812">Transmembrane</keyword>
<dbReference type="AlphaFoldDB" id="A0A1M3L6S5"/>
<gene>
    <name evidence="11" type="ORF">BGO89_01470</name>
</gene>
<comment type="caution">
    <text evidence="11">The sequence shown here is derived from an EMBL/GenBank/DDBJ whole genome shotgun (WGS) entry which is preliminary data.</text>
</comment>
<evidence type="ECO:0000256" key="5">
    <source>
        <dbReference type="ARBA" id="ARBA00022679"/>
    </source>
</evidence>
<dbReference type="GO" id="GO:0000271">
    <property type="term" value="P:polysaccharide biosynthetic process"/>
    <property type="evidence" value="ECO:0007669"/>
    <property type="project" value="InterPro"/>
</dbReference>
<dbReference type="Pfam" id="PF13727">
    <property type="entry name" value="CoA_binding_3"/>
    <property type="match status" value="1"/>
</dbReference>
<keyword evidence="4" id="KW-1003">Cell membrane</keyword>
<dbReference type="PANTHER" id="PTHR30576">
    <property type="entry name" value="COLANIC BIOSYNTHESIS UDP-GLUCOSE LIPID CARRIER TRANSFERASE"/>
    <property type="match status" value="1"/>
</dbReference>